<dbReference type="AlphaFoldDB" id="A0A0G0Y149"/>
<organism evidence="1 2">
    <name type="scientific">candidate division WWE3 bacterium GW2011_GWC2_41_23</name>
    <dbReference type="NCBI Taxonomy" id="1619123"/>
    <lineage>
        <taxon>Bacteria</taxon>
        <taxon>Katanobacteria</taxon>
    </lineage>
</organism>
<gene>
    <name evidence="1" type="ORF">UU55_C0005G0004</name>
</gene>
<protein>
    <submittedName>
        <fullName evidence="1">Uncharacterized protein</fullName>
    </submittedName>
</protein>
<name>A0A0G0Y149_UNCKA</name>
<dbReference type="EMBL" id="LCBB01000005">
    <property type="protein sequence ID" value="KKS03096.1"/>
    <property type="molecule type" value="Genomic_DNA"/>
</dbReference>
<sequence>MVASGFKNALLDLRSGDEVTFVFQGRVHWATRFLALFNTAPKPFSIIPDPSVDWKVINYFMLTNAVYFSTFAVKCSVLMGLKISGISVDWMVEYILLLLESFEVVKAGPERSDSGRFLSPFH</sequence>
<evidence type="ECO:0000313" key="2">
    <source>
        <dbReference type="Proteomes" id="UP000033947"/>
    </source>
</evidence>
<accession>A0A0G0Y149</accession>
<comment type="caution">
    <text evidence="1">The sequence shown here is derived from an EMBL/GenBank/DDBJ whole genome shotgun (WGS) entry which is preliminary data.</text>
</comment>
<proteinExistence type="predicted"/>
<evidence type="ECO:0000313" key="1">
    <source>
        <dbReference type="EMBL" id="KKS03096.1"/>
    </source>
</evidence>
<reference evidence="1 2" key="1">
    <citation type="journal article" date="2015" name="Nature">
        <title>rRNA introns, odd ribosomes, and small enigmatic genomes across a large radiation of phyla.</title>
        <authorList>
            <person name="Brown C.T."/>
            <person name="Hug L.A."/>
            <person name="Thomas B.C."/>
            <person name="Sharon I."/>
            <person name="Castelle C.J."/>
            <person name="Singh A."/>
            <person name="Wilkins M.J."/>
            <person name="Williams K.H."/>
            <person name="Banfield J.F."/>
        </authorList>
    </citation>
    <scope>NUCLEOTIDE SEQUENCE [LARGE SCALE GENOMIC DNA]</scope>
</reference>
<dbReference type="Proteomes" id="UP000033947">
    <property type="component" value="Unassembled WGS sequence"/>
</dbReference>